<gene>
    <name evidence="6" type="primary">20194549</name>
    <name evidence="5" type="ORF">HELRODRAFT_102359</name>
</gene>
<reference evidence="7" key="1">
    <citation type="submission" date="2012-12" db="EMBL/GenBank/DDBJ databases">
        <authorList>
            <person name="Hellsten U."/>
            <person name="Grimwood J."/>
            <person name="Chapman J.A."/>
            <person name="Shapiro H."/>
            <person name="Aerts A."/>
            <person name="Otillar R.P."/>
            <person name="Terry A.Y."/>
            <person name="Boore J.L."/>
            <person name="Simakov O."/>
            <person name="Marletaz F."/>
            <person name="Cho S.-J."/>
            <person name="Edsinger-Gonzales E."/>
            <person name="Havlak P."/>
            <person name="Kuo D.-H."/>
            <person name="Larsson T."/>
            <person name="Lv J."/>
            <person name="Arendt D."/>
            <person name="Savage R."/>
            <person name="Osoegawa K."/>
            <person name="de Jong P."/>
            <person name="Lindberg D.R."/>
            <person name="Seaver E.C."/>
            <person name="Weisblat D.A."/>
            <person name="Putnam N.H."/>
            <person name="Grigoriev I.V."/>
            <person name="Rokhsar D.S."/>
        </authorList>
    </citation>
    <scope>NUCLEOTIDE SEQUENCE</scope>
</reference>
<organism evidence="6 7">
    <name type="scientific">Helobdella robusta</name>
    <name type="common">Californian leech</name>
    <dbReference type="NCBI Taxonomy" id="6412"/>
    <lineage>
        <taxon>Eukaryota</taxon>
        <taxon>Metazoa</taxon>
        <taxon>Spiralia</taxon>
        <taxon>Lophotrochozoa</taxon>
        <taxon>Annelida</taxon>
        <taxon>Clitellata</taxon>
        <taxon>Hirudinea</taxon>
        <taxon>Rhynchobdellida</taxon>
        <taxon>Glossiphoniidae</taxon>
        <taxon>Helobdella</taxon>
    </lineage>
</organism>
<keyword evidence="1 3" id="KW-0547">Nucleotide-binding</keyword>
<dbReference type="PRINTS" id="PR00380">
    <property type="entry name" value="KINESINHEAVY"/>
</dbReference>
<dbReference type="GO" id="GO:0003777">
    <property type="term" value="F:microtubule motor activity"/>
    <property type="evidence" value="ECO:0000318"/>
    <property type="project" value="GO_Central"/>
</dbReference>
<dbReference type="HOGENOM" id="CLU_001485_2_0_1"/>
<dbReference type="RefSeq" id="XP_009025096.1">
    <property type="nucleotide sequence ID" value="XM_009026848.1"/>
</dbReference>
<evidence type="ECO:0000259" key="4">
    <source>
        <dbReference type="PROSITE" id="PS50067"/>
    </source>
</evidence>
<reference evidence="5 7" key="2">
    <citation type="journal article" date="2013" name="Nature">
        <title>Insights into bilaterian evolution from three spiralian genomes.</title>
        <authorList>
            <person name="Simakov O."/>
            <person name="Marletaz F."/>
            <person name="Cho S.J."/>
            <person name="Edsinger-Gonzales E."/>
            <person name="Havlak P."/>
            <person name="Hellsten U."/>
            <person name="Kuo D.H."/>
            <person name="Larsson T."/>
            <person name="Lv J."/>
            <person name="Arendt D."/>
            <person name="Savage R."/>
            <person name="Osoegawa K."/>
            <person name="de Jong P."/>
            <person name="Grimwood J."/>
            <person name="Chapman J.A."/>
            <person name="Shapiro H."/>
            <person name="Aerts A."/>
            <person name="Otillar R.P."/>
            <person name="Terry A.Y."/>
            <person name="Boore J.L."/>
            <person name="Grigoriev I.V."/>
            <person name="Lindberg D.R."/>
            <person name="Seaver E.C."/>
            <person name="Weisblat D.A."/>
            <person name="Putnam N.H."/>
            <person name="Rokhsar D.S."/>
        </authorList>
    </citation>
    <scope>NUCLEOTIDE SEQUENCE</scope>
</reference>
<protein>
    <recommendedName>
        <fullName evidence="4">Kinesin motor domain-containing protein</fullName>
    </recommendedName>
</protein>
<dbReference type="InParanoid" id="T1ED97"/>
<dbReference type="Gene3D" id="3.40.850.10">
    <property type="entry name" value="Kinesin motor domain"/>
    <property type="match status" value="1"/>
</dbReference>
<dbReference type="InterPro" id="IPR027417">
    <property type="entry name" value="P-loop_NTPase"/>
</dbReference>
<dbReference type="GO" id="GO:0016887">
    <property type="term" value="F:ATP hydrolysis activity"/>
    <property type="evidence" value="ECO:0000318"/>
    <property type="project" value="GO_Central"/>
</dbReference>
<dbReference type="GO" id="GO:0005871">
    <property type="term" value="C:kinesin complex"/>
    <property type="evidence" value="ECO:0000318"/>
    <property type="project" value="GO_Central"/>
</dbReference>
<evidence type="ECO:0000313" key="7">
    <source>
        <dbReference type="Proteomes" id="UP000015101"/>
    </source>
</evidence>
<dbReference type="InterPro" id="IPR001752">
    <property type="entry name" value="Kinesin_motor_dom"/>
</dbReference>
<accession>T1ED97</accession>
<dbReference type="OMA" id="QFQTRGP"/>
<keyword evidence="2 3" id="KW-0067">ATP-binding</keyword>
<name>T1ED97_HELRO</name>
<dbReference type="GO" id="GO:0008017">
    <property type="term" value="F:microtubule binding"/>
    <property type="evidence" value="ECO:0000318"/>
    <property type="project" value="GO_Central"/>
</dbReference>
<dbReference type="eggNOG" id="KOG0245">
    <property type="taxonomic scope" value="Eukaryota"/>
</dbReference>
<dbReference type="CTD" id="20194549"/>
<dbReference type="GO" id="GO:0005524">
    <property type="term" value="F:ATP binding"/>
    <property type="evidence" value="ECO:0007669"/>
    <property type="project" value="UniProtKB-UniRule"/>
</dbReference>
<dbReference type="InterPro" id="IPR036961">
    <property type="entry name" value="Kinesin_motor_dom_sf"/>
</dbReference>
<reference evidence="6" key="3">
    <citation type="submission" date="2015-06" db="UniProtKB">
        <authorList>
            <consortium name="EnsemblMetazoa"/>
        </authorList>
    </citation>
    <scope>IDENTIFICATION</scope>
</reference>
<sequence>MGRRTTFIQHPQRSDDDSVKSFQFDFSYWSHDGFQYIATQSLIFNDLGSDILQNAWLGYNSSLFAYGQTGSGKSYSVMGHGVNKGLIPNCCEELFKQIQNRNNLKNAAGSECDDANTDVKMSMLEIYNERVYDLLSTDQSTDRYLKVREDRNKGFFVENLTVVVVTCYAEMERWIEEGNKMRTIAATKMNDASSRAHTITTIQLTQNFLRTKKTLRSDISLVDLAGSERQKQTETTGDRFKESKNINQSLATLGNVIHDLVELTTKKKKIAVRYRDSVLTQLLKNTLGGNSRTVMLPSVQMPKTTNRHYQPSDMVHSFINFFIINFN</sequence>
<feature type="domain" description="Kinesin motor" evidence="4">
    <location>
        <begin position="1"/>
        <end position="327"/>
    </location>
</feature>
<dbReference type="EnsemblMetazoa" id="HelroT102359">
    <property type="protein sequence ID" value="HelroP102359"/>
    <property type="gene ID" value="HelroG102359"/>
</dbReference>
<dbReference type="SUPFAM" id="SSF52540">
    <property type="entry name" value="P-loop containing nucleoside triphosphate hydrolases"/>
    <property type="match status" value="1"/>
</dbReference>
<dbReference type="GeneID" id="20194549"/>
<dbReference type="AlphaFoldDB" id="T1ED97"/>
<evidence type="ECO:0000313" key="6">
    <source>
        <dbReference type="EnsemblMetazoa" id="HelroP102359"/>
    </source>
</evidence>
<feature type="binding site" evidence="3">
    <location>
        <begin position="67"/>
        <end position="74"/>
    </location>
    <ligand>
        <name>ATP</name>
        <dbReference type="ChEBI" id="CHEBI:30616"/>
    </ligand>
</feature>
<dbReference type="EMBL" id="AMQM01006551">
    <property type="status" value="NOT_ANNOTATED_CDS"/>
    <property type="molecule type" value="Genomic_DNA"/>
</dbReference>
<dbReference type="PROSITE" id="PS50067">
    <property type="entry name" value="KINESIN_MOTOR_2"/>
    <property type="match status" value="1"/>
</dbReference>
<dbReference type="STRING" id="6412.T1ED97"/>
<keyword evidence="7" id="KW-1185">Reference proteome</keyword>
<keyword evidence="3" id="KW-0505">Motor protein</keyword>
<evidence type="ECO:0000256" key="2">
    <source>
        <dbReference type="ARBA" id="ARBA00022840"/>
    </source>
</evidence>
<dbReference type="PANTHER" id="PTHR47117">
    <property type="entry name" value="STAR-RELATED LIPID TRANSFER PROTEIN 9"/>
    <property type="match status" value="1"/>
</dbReference>
<dbReference type="EMBL" id="KB097487">
    <property type="protein sequence ID" value="ESN96977.1"/>
    <property type="molecule type" value="Genomic_DNA"/>
</dbReference>
<dbReference type="Pfam" id="PF00225">
    <property type="entry name" value="Kinesin"/>
    <property type="match status" value="1"/>
</dbReference>
<dbReference type="SMART" id="SM00129">
    <property type="entry name" value="KISc"/>
    <property type="match status" value="1"/>
</dbReference>
<evidence type="ECO:0000256" key="1">
    <source>
        <dbReference type="ARBA" id="ARBA00022741"/>
    </source>
</evidence>
<comment type="similarity">
    <text evidence="3">Belongs to the TRAFAC class myosin-kinesin ATPase superfamily. Kinesin family.</text>
</comment>
<proteinExistence type="inferred from homology"/>
<evidence type="ECO:0000313" key="5">
    <source>
        <dbReference type="EMBL" id="ESN96977.1"/>
    </source>
</evidence>
<dbReference type="GO" id="GO:0047496">
    <property type="term" value="P:vesicle transport along microtubule"/>
    <property type="evidence" value="ECO:0000318"/>
    <property type="project" value="GO_Central"/>
</dbReference>
<dbReference type="Proteomes" id="UP000015101">
    <property type="component" value="Unassembled WGS sequence"/>
</dbReference>
<dbReference type="FunFam" id="3.40.850.10:FF:000250">
    <property type="entry name" value="Predicted protein"/>
    <property type="match status" value="1"/>
</dbReference>
<dbReference type="KEGG" id="hro:HELRODRAFT_102359"/>
<evidence type="ECO:0000256" key="3">
    <source>
        <dbReference type="PROSITE-ProRule" id="PRU00283"/>
    </source>
</evidence>
<dbReference type="OrthoDB" id="3176171at2759"/>
<dbReference type="GO" id="GO:0005874">
    <property type="term" value="C:microtubule"/>
    <property type="evidence" value="ECO:0000318"/>
    <property type="project" value="GO_Central"/>
</dbReference>
<dbReference type="GO" id="GO:0005737">
    <property type="term" value="C:cytoplasm"/>
    <property type="evidence" value="ECO:0000318"/>
    <property type="project" value="GO_Central"/>
</dbReference>